<proteinExistence type="predicted"/>
<dbReference type="Proteomes" id="UP001187192">
    <property type="component" value="Unassembled WGS sequence"/>
</dbReference>
<dbReference type="AlphaFoldDB" id="A0AA88EJI1"/>
<keyword evidence="4" id="KW-1185">Reference proteome</keyword>
<evidence type="ECO:0000313" key="2">
    <source>
        <dbReference type="EMBL" id="GMN75607.1"/>
    </source>
</evidence>
<dbReference type="EMBL" id="BTGU01020435">
    <property type="protein sequence ID" value="GMN75607.1"/>
    <property type="molecule type" value="Genomic_DNA"/>
</dbReference>
<accession>A0AA88EJI1</accession>
<organism evidence="3 4">
    <name type="scientific">Ficus carica</name>
    <name type="common">Common fig</name>
    <dbReference type="NCBI Taxonomy" id="3494"/>
    <lineage>
        <taxon>Eukaryota</taxon>
        <taxon>Viridiplantae</taxon>
        <taxon>Streptophyta</taxon>
        <taxon>Embryophyta</taxon>
        <taxon>Tracheophyta</taxon>
        <taxon>Spermatophyta</taxon>
        <taxon>Magnoliopsida</taxon>
        <taxon>eudicotyledons</taxon>
        <taxon>Gunneridae</taxon>
        <taxon>Pentapetalae</taxon>
        <taxon>rosids</taxon>
        <taxon>fabids</taxon>
        <taxon>Rosales</taxon>
        <taxon>Moraceae</taxon>
        <taxon>Ficeae</taxon>
        <taxon>Ficus</taxon>
    </lineage>
</organism>
<feature type="region of interest" description="Disordered" evidence="1">
    <location>
        <begin position="1"/>
        <end position="51"/>
    </location>
</feature>
<comment type="caution">
    <text evidence="3">The sequence shown here is derived from an EMBL/GenBank/DDBJ whole genome shotgun (WGS) entry which is preliminary data.</text>
</comment>
<gene>
    <name evidence="2" type="ORF">TIFTF001_056327</name>
    <name evidence="3" type="ORF">TIFTF001_056330</name>
</gene>
<name>A0AA88EJI1_FICCA</name>
<sequence length="51" mass="5580">MKRPDDQERVAQLQQKFTKVSDGSRSRPGGSNPVPEHWVPSDPPVAPVACP</sequence>
<feature type="compositionally biased region" description="Polar residues" evidence="1">
    <location>
        <begin position="12"/>
        <end position="23"/>
    </location>
</feature>
<evidence type="ECO:0000313" key="3">
    <source>
        <dbReference type="EMBL" id="GMN75613.1"/>
    </source>
</evidence>
<evidence type="ECO:0000256" key="1">
    <source>
        <dbReference type="SAM" id="MobiDB-lite"/>
    </source>
</evidence>
<protein>
    <submittedName>
        <fullName evidence="3">Uncharacterized protein</fullName>
    </submittedName>
</protein>
<evidence type="ECO:0000313" key="4">
    <source>
        <dbReference type="Proteomes" id="UP001187192"/>
    </source>
</evidence>
<reference evidence="3" key="1">
    <citation type="submission" date="2023-07" db="EMBL/GenBank/DDBJ databases">
        <title>draft genome sequence of fig (Ficus carica).</title>
        <authorList>
            <person name="Takahashi T."/>
            <person name="Nishimura K."/>
        </authorList>
    </citation>
    <scope>NUCLEOTIDE SEQUENCE</scope>
</reference>
<feature type="compositionally biased region" description="Pro residues" evidence="1">
    <location>
        <begin position="41"/>
        <end position="51"/>
    </location>
</feature>
<dbReference type="EMBL" id="BTGU01020437">
    <property type="protein sequence ID" value="GMN75613.1"/>
    <property type="molecule type" value="Genomic_DNA"/>
</dbReference>